<dbReference type="GeneID" id="100902391"/>
<keyword evidence="1" id="KW-0862">Zinc</keyword>
<dbReference type="PROSITE" id="PS50157">
    <property type="entry name" value="ZINC_FINGER_C2H2_2"/>
    <property type="match status" value="1"/>
</dbReference>
<keyword evidence="4" id="KW-1185">Reference proteome</keyword>
<evidence type="ECO:0000313" key="5">
    <source>
        <dbReference type="RefSeq" id="XP_028969046.1"/>
    </source>
</evidence>
<proteinExistence type="predicted"/>
<sequence>MPKEGKPDFSRLGDVRRSFTVQGQRKNSKLYVHPEGPYRLTNDDETRYGKFLMERNAAHKTQSGETHVYTHCYTFRKKCPARAVFTEDDILLKNGQEPHNHPPVDDEVDQFRLLMELRKAQQICNGNAEIIFQCELCSKDFSHKKSLLAHYRGAHRVEPSNSDGALQNYHCVHCENAVFATLTRLRCHYVDTHQFDPVTQKLEFETLPAFEQWKSAIEQETGVRFRRRWGSRKRKDGSLRFRYSCQHNDPFMKGLAKRGMAWCPAELMVVKDATSGCVLAEFHSSHYGHGSGQTLHEVLVEGSSEEVKTVVEHREEEVHMVVEEPEEDTRGTKEVDAENWGSSGTQGVQLVSEEGVGAEDTAVLIQEAEPVEYECETSLEVPYKTQTLEDTVGSMKESVGLTQVAVKQGTTLKGSQQVQGIAKINELLQFVINVDLSEEDYTQFHNLLDASLIIYKRKLLQKQQ</sequence>
<dbReference type="Gene3D" id="3.30.160.60">
    <property type="entry name" value="Classic Zinc Finger"/>
    <property type="match status" value="1"/>
</dbReference>
<name>A0AAJ7SHZ8_9ACAR</name>
<dbReference type="Proteomes" id="UP000694867">
    <property type="component" value="Unplaced"/>
</dbReference>
<dbReference type="PANTHER" id="PTHR33936">
    <property type="entry name" value="PROTEIN CBG17840"/>
    <property type="match status" value="1"/>
</dbReference>
<dbReference type="RefSeq" id="XP_028969046.1">
    <property type="nucleotide sequence ID" value="XM_029113213.1"/>
</dbReference>
<dbReference type="Gene3D" id="2.20.25.240">
    <property type="match status" value="1"/>
</dbReference>
<feature type="region of interest" description="Disordered" evidence="2">
    <location>
        <begin position="323"/>
        <end position="344"/>
    </location>
</feature>
<dbReference type="InterPro" id="IPR052797">
    <property type="entry name" value="RegFact_GeneExpr_CellDeath"/>
</dbReference>
<dbReference type="AlphaFoldDB" id="A0AAJ7SHZ8"/>
<dbReference type="InterPro" id="IPR036236">
    <property type="entry name" value="Znf_C2H2_sf"/>
</dbReference>
<dbReference type="PANTHER" id="PTHR33936:SF24">
    <property type="entry name" value="C2H2-TYPE DOMAIN-CONTAINING PROTEIN"/>
    <property type="match status" value="1"/>
</dbReference>
<gene>
    <name evidence="5" type="primary">LOC100902391</name>
</gene>
<keyword evidence="1" id="KW-0863">Zinc-finger</keyword>
<evidence type="ECO:0000256" key="2">
    <source>
        <dbReference type="SAM" id="MobiDB-lite"/>
    </source>
</evidence>
<feature type="domain" description="C2H2-type" evidence="3">
    <location>
        <begin position="132"/>
        <end position="160"/>
    </location>
</feature>
<protein>
    <submittedName>
        <fullName evidence="5">Uncharacterized protein LOC100902391</fullName>
    </submittedName>
</protein>
<evidence type="ECO:0000256" key="1">
    <source>
        <dbReference type="PROSITE-ProRule" id="PRU00042"/>
    </source>
</evidence>
<feature type="compositionally biased region" description="Basic and acidic residues" evidence="2">
    <location>
        <begin position="323"/>
        <end position="336"/>
    </location>
</feature>
<evidence type="ECO:0000259" key="3">
    <source>
        <dbReference type="PROSITE" id="PS50157"/>
    </source>
</evidence>
<accession>A0AAJ7SHZ8</accession>
<dbReference type="SMART" id="SM00355">
    <property type="entry name" value="ZnF_C2H2"/>
    <property type="match status" value="2"/>
</dbReference>
<dbReference type="KEGG" id="goe:100902391"/>
<dbReference type="SUPFAM" id="SSF57667">
    <property type="entry name" value="beta-beta-alpha zinc fingers"/>
    <property type="match status" value="1"/>
</dbReference>
<evidence type="ECO:0000313" key="4">
    <source>
        <dbReference type="Proteomes" id="UP000694867"/>
    </source>
</evidence>
<dbReference type="PROSITE" id="PS00028">
    <property type="entry name" value="ZINC_FINGER_C2H2_1"/>
    <property type="match status" value="1"/>
</dbReference>
<dbReference type="GO" id="GO:0008270">
    <property type="term" value="F:zinc ion binding"/>
    <property type="evidence" value="ECO:0007669"/>
    <property type="project" value="UniProtKB-KW"/>
</dbReference>
<dbReference type="InterPro" id="IPR013087">
    <property type="entry name" value="Znf_C2H2_type"/>
</dbReference>
<keyword evidence="1" id="KW-0479">Metal-binding</keyword>
<organism evidence="4 5">
    <name type="scientific">Galendromus occidentalis</name>
    <name type="common">western predatory mite</name>
    <dbReference type="NCBI Taxonomy" id="34638"/>
    <lineage>
        <taxon>Eukaryota</taxon>
        <taxon>Metazoa</taxon>
        <taxon>Ecdysozoa</taxon>
        <taxon>Arthropoda</taxon>
        <taxon>Chelicerata</taxon>
        <taxon>Arachnida</taxon>
        <taxon>Acari</taxon>
        <taxon>Parasitiformes</taxon>
        <taxon>Mesostigmata</taxon>
        <taxon>Gamasina</taxon>
        <taxon>Phytoseioidea</taxon>
        <taxon>Phytoseiidae</taxon>
        <taxon>Typhlodrominae</taxon>
        <taxon>Galendromus</taxon>
    </lineage>
</organism>
<reference evidence="5" key="1">
    <citation type="submission" date="2025-08" db="UniProtKB">
        <authorList>
            <consortium name="RefSeq"/>
        </authorList>
    </citation>
    <scope>IDENTIFICATION</scope>
</reference>